<protein>
    <submittedName>
        <fullName evidence="1">Uncharacterized protein</fullName>
    </submittedName>
</protein>
<evidence type="ECO:0000313" key="1">
    <source>
        <dbReference type="EMBL" id="HGC42262.1"/>
    </source>
</evidence>
<gene>
    <name evidence="1" type="ORF">ENY07_03430</name>
</gene>
<dbReference type="AlphaFoldDB" id="A0A8J4M531"/>
<organism evidence="1">
    <name type="scientific">Acidicaldus sp</name>
    <dbReference type="NCBI Taxonomy" id="1872105"/>
    <lineage>
        <taxon>Bacteria</taxon>
        <taxon>Pseudomonadati</taxon>
        <taxon>Pseudomonadota</taxon>
        <taxon>Alphaproteobacteria</taxon>
        <taxon>Acetobacterales</taxon>
        <taxon>Acetobacteraceae</taxon>
        <taxon>Acidicaldus</taxon>
    </lineage>
</organism>
<proteinExistence type="predicted"/>
<accession>A0A8J4M531</accession>
<reference evidence="1" key="1">
    <citation type="journal article" date="2020" name="mSystems">
        <title>Genome- and Community-Level Interaction Insights into Carbon Utilization and Element Cycling Functions of Hydrothermarchaeota in Hydrothermal Sediment.</title>
        <authorList>
            <person name="Zhou Z."/>
            <person name="Liu Y."/>
            <person name="Xu W."/>
            <person name="Pan J."/>
            <person name="Luo Z.H."/>
            <person name="Li M."/>
        </authorList>
    </citation>
    <scope>NUCLEOTIDE SEQUENCE</scope>
    <source>
        <strain evidence="1">SpSt-997</strain>
    </source>
</reference>
<name>A0A8J4M531_9PROT</name>
<comment type="caution">
    <text evidence="1">The sequence shown here is derived from an EMBL/GenBank/DDBJ whole genome shotgun (WGS) entry which is preliminary data.</text>
</comment>
<dbReference type="EMBL" id="DTQM01000066">
    <property type="protein sequence ID" value="HGC42262.1"/>
    <property type="molecule type" value="Genomic_DNA"/>
</dbReference>
<sequence length="92" mass="10349">MKHHKTPRSPALALMTAELAFASWEVIARRSLLMAQNRCSPLEYHRMISEKMQAAQHSAATLMASGGQASLAAMLAPWHRRSRANARRLRRV</sequence>